<reference evidence="1 2" key="1">
    <citation type="submission" date="2024-01" db="EMBL/GenBank/DDBJ databases">
        <title>Complete genome of Cladobotryum mycophilum ATHUM6906.</title>
        <authorList>
            <person name="Christinaki A.C."/>
            <person name="Myridakis A.I."/>
            <person name="Kouvelis V.N."/>
        </authorList>
    </citation>
    <scope>NUCLEOTIDE SEQUENCE [LARGE SCALE GENOMIC DNA]</scope>
    <source>
        <strain evidence="1 2">ATHUM6906</strain>
    </source>
</reference>
<accession>A0ABR0SUQ9</accession>
<keyword evidence="2" id="KW-1185">Reference proteome</keyword>
<protein>
    <submittedName>
        <fullName evidence="1">Uncharacterized protein</fullName>
    </submittedName>
</protein>
<dbReference type="Proteomes" id="UP001338125">
    <property type="component" value="Unassembled WGS sequence"/>
</dbReference>
<dbReference type="EMBL" id="JAVFKD010000004">
    <property type="protein sequence ID" value="KAK5995857.1"/>
    <property type="molecule type" value="Genomic_DNA"/>
</dbReference>
<evidence type="ECO:0000313" key="1">
    <source>
        <dbReference type="EMBL" id="KAK5995857.1"/>
    </source>
</evidence>
<sequence>MSDVPDVSPQVSIMIEFTVADADAGADQAIWFWRRLSLKPVMTDKVRSHSDKNHRIAVYRNFAANLFQFPVVVYVSLSLPARRMEAAVVARSL</sequence>
<evidence type="ECO:0000313" key="2">
    <source>
        <dbReference type="Proteomes" id="UP001338125"/>
    </source>
</evidence>
<comment type="caution">
    <text evidence="1">The sequence shown here is derived from an EMBL/GenBank/DDBJ whole genome shotgun (WGS) entry which is preliminary data.</text>
</comment>
<organism evidence="1 2">
    <name type="scientific">Cladobotryum mycophilum</name>
    <dbReference type="NCBI Taxonomy" id="491253"/>
    <lineage>
        <taxon>Eukaryota</taxon>
        <taxon>Fungi</taxon>
        <taxon>Dikarya</taxon>
        <taxon>Ascomycota</taxon>
        <taxon>Pezizomycotina</taxon>
        <taxon>Sordariomycetes</taxon>
        <taxon>Hypocreomycetidae</taxon>
        <taxon>Hypocreales</taxon>
        <taxon>Hypocreaceae</taxon>
        <taxon>Cladobotryum</taxon>
    </lineage>
</organism>
<gene>
    <name evidence="1" type="ORF">PT974_04275</name>
</gene>
<proteinExistence type="predicted"/>
<name>A0ABR0SUQ9_9HYPO</name>